<name>A0A7S3LDI8_9STRA</name>
<gene>
    <name evidence="2" type="ORF">ACOF00016_LOCUS16884</name>
</gene>
<accession>A0A7S3LDI8</accession>
<dbReference type="AlphaFoldDB" id="A0A7S3LDI8"/>
<organism evidence="2">
    <name type="scientific">Amphora coffeiformis</name>
    <dbReference type="NCBI Taxonomy" id="265554"/>
    <lineage>
        <taxon>Eukaryota</taxon>
        <taxon>Sar</taxon>
        <taxon>Stramenopiles</taxon>
        <taxon>Ochrophyta</taxon>
        <taxon>Bacillariophyta</taxon>
        <taxon>Bacillariophyceae</taxon>
        <taxon>Bacillariophycidae</taxon>
        <taxon>Thalassiophysales</taxon>
        <taxon>Catenulaceae</taxon>
        <taxon>Amphora</taxon>
    </lineage>
</organism>
<evidence type="ECO:0008006" key="3">
    <source>
        <dbReference type="Google" id="ProtNLM"/>
    </source>
</evidence>
<sequence length="180" mass="19623">MKLPATVICALLASAAAFAPMKTPTTKVAHIVGRTQLFARNEVSTAVLEREATESVATINTTVAVEQKDERAEQLSETQKLMKQVKEAGTAGVISYALWELGFWALSVPVVLFGYVSVTGHFPDLTDKEDVAKLGAEAFAFVNFARFAVPLRIGLALSTTPWIQNNVVDRFFSEETKKTD</sequence>
<evidence type="ECO:0000313" key="2">
    <source>
        <dbReference type="EMBL" id="CAE0420093.1"/>
    </source>
</evidence>
<proteinExistence type="predicted"/>
<feature type="chain" id="PRO_5031493213" description="DUF1279 domain-containing protein" evidence="1">
    <location>
        <begin position="18"/>
        <end position="180"/>
    </location>
</feature>
<keyword evidence="1" id="KW-0732">Signal</keyword>
<reference evidence="2" key="1">
    <citation type="submission" date="2021-01" db="EMBL/GenBank/DDBJ databases">
        <authorList>
            <person name="Corre E."/>
            <person name="Pelletier E."/>
            <person name="Niang G."/>
            <person name="Scheremetjew M."/>
            <person name="Finn R."/>
            <person name="Kale V."/>
            <person name="Holt S."/>
            <person name="Cochrane G."/>
            <person name="Meng A."/>
            <person name="Brown T."/>
            <person name="Cohen L."/>
        </authorList>
    </citation>
    <scope>NUCLEOTIDE SEQUENCE</scope>
    <source>
        <strain evidence="2">CCMP127</strain>
    </source>
</reference>
<dbReference type="EMBL" id="HBIM01022801">
    <property type="protein sequence ID" value="CAE0420093.1"/>
    <property type="molecule type" value="Transcribed_RNA"/>
</dbReference>
<evidence type="ECO:0000256" key="1">
    <source>
        <dbReference type="SAM" id="SignalP"/>
    </source>
</evidence>
<feature type="signal peptide" evidence="1">
    <location>
        <begin position="1"/>
        <end position="17"/>
    </location>
</feature>
<protein>
    <recommendedName>
        <fullName evidence="3">DUF1279 domain-containing protein</fullName>
    </recommendedName>
</protein>